<dbReference type="InterPro" id="IPR051423">
    <property type="entry name" value="CD225/Dispanin"/>
</dbReference>
<dbReference type="InterPro" id="IPR007593">
    <property type="entry name" value="CD225/Dispanin_fam"/>
</dbReference>
<dbReference type="PANTHER" id="PTHR14948">
    <property type="entry name" value="NG5"/>
    <property type="match status" value="1"/>
</dbReference>
<comment type="subcellular location">
    <subcellularLocation>
        <location evidence="1">Membrane</location>
    </subcellularLocation>
</comment>
<evidence type="ECO:0000256" key="4">
    <source>
        <dbReference type="ARBA" id="ARBA00022989"/>
    </source>
</evidence>
<feature type="transmembrane region" description="Helical" evidence="7">
    <location>
        <begin position="158"/>
        <end position="187"/>
    </location>
</feature>
<evidence type="ECO:0000256" key="3">
    <source>
        <dbReference type="ARBA" id="ARBA00022692"/>
    </source>
</evidence>
<keyword evidence="5 7" id="KW-0472">Membrane</keyword>
<sequence>MSTKGDEMPGQPDYNNDPPASQQGGETSNMAEKETQQQPPPYDQGQQPGYAGQQPPPPGQYQQPGYAGQQPPPPGQYQQAGYAAGPQTVVVQPGAPTHTTIIQQAAPRPSNYLALAIFTTICCNIIFGIIAIVFSVMSSSTADDGDFEGARTKGKISLALSLVGIFSTIIIVVIIVVYFTVVVAAAVNAVTNYG</sequence>
<evidence type="ECO:0000256" key="2">
    <source>
        <dbReference type="ARBA" id="ARBA00006843"/>
    </source>
</evidence>
<reference evidence="8" key="1">
    <citation type="submission" date="2022-03" db="EMBL/GenBank/DDBJ databases">
        <authorList>
            <person name="Martin C."/>
        </authorList>
    </citation>
    <scope>NUCLEOTIDE SEQUENCE</scope>
</reference>
<keyword evidence="3 7" id="KW-0812">Transmembrane</keyword>
<feature type="transmembrane region" description="Helical" evidence="7">
    <location>
        <begin position="112"/>
        <end position="137"/>
    </location>
</feature>
<keyword evidence="9" id="KW-1185">Reference proteome</keyword>
<evidence type="ECO:0000256" key="1">
    <source>
        <dbReference type="ARBA" id="ARBA00004370"/>
    </source>
</evidence>
<feature type="compositionally biased region" description="Low complexity" evidence="6">
    <location>
        <begin position="60"/>
        <end position="69"/>
    </location>
</feature>
<evidence type="ECO:0000256" key="7">
    <source>
        <dbReference type="SAM" id="Phobius"/>
    </source>
</evidence>
<dbReference type="GO" id="GO:0016020">
    <property type="term" value="C:membrane"/>
    <property type="evidence" value="ECO:0007669"/>
    <property type="project" value="UniProtKB-SubCell"/>
</dbReference>
<evidence type="ECO:0000256" key="5">
    <source>
        <dbReference type="ARBA" id="ARBA00023136"/>
    </source>
</evidence>
<dbReference type="PANTHER" id="PTHR14948:SF25">
    <property type="entry name" value="DUF4190 DOMAIN-CONTAINING PROTEIN"/>
    <property type="match status" value="1"/>
</dbReference>
<accession>A0A8J1Y381</accession>
<feature type="region of interest" description="Disordered" evidence="6">
    <location>
        <begin position="1"/>
        <end position="81"/>
    </location>
</feature>
<comment type="caution">
    <text evidence="8">The sequence shown here is derived from an EMBL/GenBank/DDBJ whole genome shotgun (WGS) entry which is preliminary data.</text>
</comment>
<feature type="compositionally biased region" description="Polar residues" evidence="6">
    <location>
        <begin position="18"/>
        <end position="30"/>
    </location>
</feature>
<proteinExistence type="inferred from homology"/>
<dbReference type="AlphaFoldDB" id="A0A8J1Y381"/>
<evidence type="ECO:0000313" key="9">
    <source>
        <dbReference type="Proteomes" id="UP000749559"/>
    </source>
</evidence>
<name>A0A8J1Y381_OWEFU</name>
<feature type="compositionally biased region" description="Low complexity" evidence="6">
    <location>
        <begin position="43"/>
        <end position="53"/>
    </location>
</feature>
<dbReference type="Proteomes" id="UP000749559">
    <property type="component" value="Unassembled WGS sequence"/>
</dbReference>
<dbReference type="EMBL" id="CAIIXF020000007">
    <property type="protein sequence ID" value="CAH1788803.1"/>
    <property type="molecule type" value="Genomic_DNA"/>
</dbReference>
<comment type="similarity">
    <text evidence="2">Belongs to the CD225/Dispanin family.</text>
</comment>
<protein>
    <submittedName>
        <fullName evidence="8">Uncharacterized protein</fullName>
    </submittedName>
</protein>
<evidence type="ECO:0000313" key="8">
    <source>
        <dbReference type="EMBL" id="CAH1788803.1"/>
    </source>
</evidence>
<evidence type="ECO:0000256" key="6">
    <source>
        <dbReference type="SAM" id="MobiDB-lite"/>
    </source>
</evidence>
<keyword evidence="4 7" id="KW-1133">Transmembrane helix</keyword>
<organism evidence="8 9">
    <name type="scientific">Owenia fusiformis</name>
    <name type="common">Polychaete worm</name>
    <dbReference type="NCBI Taxonomy" id="6347"/>
    <lineage>
        <taxon>Eukaryota</taxon>
        <taxon>Metazoa</taxon>
        <taxon>Spiralia</taxon>
        <taxon>Lophotrochozoa</taxon>
        <taxon>Annelida</taxon>
        <taxon>Polychaeta</taxon>
        <taxon>Sedentaria</taxon>
        <taxon>Canalipalpata</taxon>
        <taxon>Sabellida</taxon>
        <taxon>Oweniida</taxon>
        <taxon>Oweniidae</taxon>
        <taxon>Owenia</taxon>
    </lineage>
</organism>
<gene>
    <name evidence="8" type="ORF">OFUS_LOCUS14266</name>
</gene>
<dbReference type="Pfam" id="PF04505">
    <property type="entry name" value="CD225"/>
    <property type="match status" value="1"/>
</dbReference>